<feature type="region of interest" description="Disordered" evidence="1">
    <location>
        <begin position="44"/>
        <end position="106"/>
    </location>
</feature>
<dbReference type="InterPro" id="IPR028889">
    <property type="entry name" value="USP"/>
</dbReference>
<evidence type="ECO:0000313" key="3">
    <source>
        <dbReference type="EMBL" id="EDQ86580.1"/>
    </source>
</evidence>
<dbReference type="SUPFAM" id="SSF54001">
    <property type="entry name" value="Cysteine proteinases"/>
    <property type="match status" value="1"/>
</dbReference>
<dbReference type="FunCoup" id="A9V7G1">
    <property type="interactions" value="2037"/>
</dbReference>
<dbReference type="RefSeq" id="XP_001748693.1">
    <property type="nucleotide sequence ID" value="XM_001748641.1"/>
</dbReference>
<dbReference type="InParanoid" id="A9V7G1"/>
<name>A9V7G1_MONBE</name>
<dbReference type="Pfam" id="PF00443">
    <property type="entry name" value="UCH"/>
    <property type="match status" value="1"/>
</dbReference>
<protein>
    <recommendedName>
        <fullName evidence="2">USP domain-containing protein</fullName>
    </recommendedName>
</protein>
<dbReference type="InterPro" id="IPR001394">
    <property type="entry name" value="Peptidase_C19_UCH"/>
</dbReference>
<dbReference type="GeneID" id="5893858"/>
<feature type="compositionally biased region" description="Low complexity" evidence="1">
    <location>
        <begin position="796"/>
        <end position="809"/>
    </location>
</feature>
<dbReference type="EMBL" id="CH991565">
    <property type="protein sequence ID" value="EDQ86580.1"/>
    <property type="molecule type" value="Genomic_DNA"/>
</dbReference>
<dbReference type="eggNOG" id="KOG1870">
    <property type="taxonomic scope" value="Eukaryota"/>
</dbReference>
<dbReference type="PANTHER" id="PTHR21646:SF46">
    <property type="entry name" value="UBIQUITIN CARBOXYL-TERMINAL HYDROLASE"/>
    <property type="match status" value="1"/>
</dbReference>
<organism evidence="3 4">
    <name type="scientific">Monosiga brevicollis</name>
    <name type="common">Choanoflagellate</name>
    <dbReference type="NCBI Taxonomy" id="81824"/>
    <lineage>
        <taxon>Eukaryota</taxon>
        <taxon>Choanoflagellata</taxon>
        <taxon>Craspedida</taxon>
        <taxon>Salpingoecidae</taxon>
        <taxon>Monosiga</taxon>
    </lineage>
</organism>
<feature type="domain" description="USP" evidence="2">
    <location>
        <begin position="420"/>
        <end position="1044"/>
    </location>
</feature>
<dbReference type="GO" id="GO:0007265">
    <property type="term" value="P:Ras protein signal transduction"/>
    <property type="evidence" value="ECO:0000318"/>
    <property type="project" value="GO_Central"/>
</dbReference>
<feature type="compositionally biased region" description="Acidic residues" evidence="1">
    <location>
        <begin position="782"/>
        <end position="792"/>
    </location>
</feature>
<dbReference type="PROSITE" id="PS50235">
    <property type="entry name" value="USP_3"/>
    <property type="match status" value="1"/>
</dbReference>
<dbReference type="Gene3D" id="3.90.70.10">
    <property type="entry name" value="Cysteine proteinases"/>
    <property type="match status" value="2"/>
</dbReference>
<feature type="compositionally biased region" description="Acidic residues" evidence="1">
    <location>
        <begin position="1068"/>
        <end position="1086"/>
    </location>
</feature>
<feature type="compositionally biased region" description="Basic residues" evidence="1">
    <location>
        <begin position="83"/>
        <end position="95"/>
    </location>
</feature>
<dbReference type="AlphaFoldDB" id="A9V7G1"/>
<dbReference type="Proteomes" id="UP000001357">
    <property type="component" value="Unassembled WGS sequence"/>
</dbReference>
<evidence type="ECO:0000259" key="2">
    <source>
        <dbReference type="PROSITE" id="PS50235"/>
    </source>
</evidence>
<reference evidence="3 4" key="1">
    <citation type="journal article" date="2008" name="Nature">
        <title>The genome of the choanoflagellate Monosiga brevicollis and the origin of metazoans.</title>
        <authorList>
            <consortium name="JGI Sequencing"/>
            <person name="King N."/>
            <person name="Westbrook M.J."/>
            <person name="Young S.L."/>
            <person name="Kuo A."/>
            <person name="Abedin M."/>
            <person name="Chapman J."/>
            <person name="Fairclough S."/>
            <person name="Hellsten U."/>
            <person name="Isogai Y."/>
            <person name="Letunic I."/>
            <person name="Marr M."/>
            <person name="Pincus D."/>
            <person name="Putnam N."/>
            <person name="Rokas A."/>
            <person name="Wright K.J."/>
            <person name="Zuzow R."/>
            <person name="Dirks W."/>
            <person name="Good M."/>
            <person name="Goodstein D."/>
            <person name="Lemons D."/>
            <person name="Li W."/>
            <person name="Lyons J.B."/>
            <person name="Morris A."/>
            <person name="Nichols S."/>
            <person name="Richter D.J."/>
            <person name="Salamov A."/>
            <person name="Bork P."/>
            <person name="Lim W.A."/>
            <person name="Manning G."/>
            <person name="Miller W.T."/>
            <person name="McGinnis W."/>
            <person name="Shapiro H."/>
            <person name="Tjian R."/>
            <person name="Grigoriev I.V."/>
            <person name="Rokhsar D."/>
        </authorList>
    </citation>
    <scope>NUCLEOTIDE SEQUENCE [LARGE SCALE GENOMIC DNA]</scope>
    <source>
        <strain evidence="4">MX1 / ATCC 50154</strain>
    </source>
</reference>
<dbReference type="GO" id="GO:0016579">
    <property type="term" value="P:protein deubiquitination"/>
    <property type="evidence" value="ECO:0007669"/>
    <property type="project" value="InterPro"/>
</dbReference>
<keyword evidence="4" id="KW-1185">Reference proteome</keyword>
<feature type="region of interest" description="Disordered" evidence="1">
    <location>
        <begin position="754"/>
        <end position="826"/>
    </location>
</feature>
<dbReference type="KEGG" id="mbr:MONBRDRAFT_10860"/>
<dbReference type="InterPro" id="IPR018200">
    <property type="entry name" value="USP_CS"/>
</dbReference>
<dbReference type="InterPro" id="IPR050185">
    <property type="entry name" value="Ub_carboxyl-term_hydrolase"/>
</dbReference>
<feature type="region of interest" description="Disordered" evidence="1">
    <location>
        <begin position="1058"/>
        <end position="1086"/>
    </location>
</feature>
<dbReference type="PANTHER" id="PTHR21646">
    <property type="entry name" value="UBIQUITIN CARBOXYL-TERMINAL HYDROLASE"/>
    <property type="match status" value="1"/>
</dbReference>
<dbReference type="STRING" id="81824.A9V7G1"/>
<accession>A9V7G1</accession>
<dbReference type="GO" id="GO:0004843">
    <property type="term" value="F:cysteine-type deubiquitinase activity"/>
    <property type="evidence" value="ECO:0007669"/>
    <property type="project" value="InterPro"/>
</dbReference>
<sequence>MVVAEQSGRRVPFPAAATATSTTSTTSSVTTAVVGKSGCTATGEGTAWRRRSSGGREAGSFGSQVGAEAPLWRRSGAGLEHNKPRRRHRRSRRGAQHASSSTAPATVAIKASDIDAAAASPTITAAAACSPGLSGSYSQALQRAQPRFYVAASSPLSCSTSAMNTGLPQDDGAEPAAPTQAQQQRLYDEAFIKKDDWKTGMECVLLPFVWHRALTEFLAGKTSMPPASPIPMSSLMDAKTRKLQAQAFAAEVNLEAFSLLRSWYGVDDPAAIFVCPVYLDANNRPKVETHPLKFRVAAVTDNDNIQSKLQDLSISRLKTVTDLKAAILDQFDVPGTVEARLWEYQARQCSSSGQTVAAVPSYNSSGGISSTSYANGTGSGYGPGSTLTNRSYGYSSNYGTSTYGGSYGRASNKPILPGRTGLRNLGNTCFMNSALQCLSHCADLRQFFLSGRWQQDLNKNNPIGCDGHLAEAYAELLEKLWSATQADVSPWHLKDTISKFAPQFSGYQQHDSQELTAFLLDGLHEDLNRIQKKPFVEAKEAEGEDVTAAREAWTRHLLRNDSIIVDLFQGQIKSTLNCPECNKISVTFDPMMYLSVPIPELDTTFFTITVVFADPRRAPAKCTVELPAKSGTMREMIAAVAEETAVEPRSLVATDLYHSRFYKIFDGHDTMGNITNGDDVAIFEVPPLEGASWSDEVIPVYHMRQGRAFTSSYYSTSYAAAMETTGFPFLIRPGPDTTGRQLLAAIADKASQYYAPSHPESSDEEDASEGQNEDAPSMDTREDAEDSDDEFDRELQANVQAANAPAQGNETSKVVEKAAAPFKSQPPRPAVTELFEVYSSESRTSTYSRLGPSLDLDTDEPVDIKRHVIQLYWEREDAENLLSTEAVLTQAESAPSHVSYTAARKNKHNNVDERDAASVSLRECVERYIQKERLTADNTCFYRDKIDTLVEFPLEGLDMSPYVLSPKHREGAIYDCFAVSNHSGGYGGGHLLTDAGYWMRHYIDTAYALDESGAWCDYDDAWVTPMRTNQIVTTESYMLFYRRRKTLSCHAVTGQPLTVPGTPAKVEEADDDMDEAGDDLSTDNLV</sequence>
<feature type="region of interest" description="Disordered" evidence="1">
    <location>
        <begin position="161"/>
        <end position="182"/>
    </location>
</feature>
<feature type="compositionally biased region" description="Acidic residues" evidence="1">
    <location>
        <begin position="762"/>
        <end position="772"/>
    </location>
</feature>
<proteinExistence type="predicted"/>
<gene>
    <name evidence="3" type="ORF">MONBRDRAFT_10860</name>
</gene>
<evidence type="ECO:0000313" key="4">
    <source>
        <dbReference type="Proteomes" id="UP000001357"/>
    </source>
</evidence>
<dbReference type="OMA" id="PCHAQQS"/>
<dbReference type="PROSITE" id="PS00972">
    <property type="entry name" value="USP_1"/>
    <property type="match status" value="1"/>
</dbReference>
<dbReference type="InterPro" id="IPR038765">
    <property type="entry name" value="Papain-like_cys_pep_sf"/>
</dbReference>
<dbReference type="GO" id="GO:0007032">
    <property type="term" value="P:endosome organization"/>
    <property type="evidence" value="ECO:0000318"/>
    <property type="project" value="GO_Central"/>
</dbReference>
<evidence type="ECO:0000256" key="1">
    <source>
        <dbReference type="SAM" id="MobiDB-lite"/>
    </source>
</evidence>